<organism evidence="1 2">
    <name type="scientific">Rhodotorula paludigena</name>
    <dbReference type="NCBI Taxonomy" id="86838"/>
    <lineage>
        <taxon>Eukaryota</taxon>
        <taxon>Fungi</taxon>
        <taxon>Dikarya</taxon>
        <taxon>Basidiomycota</taxon>
        <taxon>Pucciniomycotina</taxon>
        <taxon>Microbotryomycetes</taxon>
        <taxon>Sporidiobolales</taxon>
        <taxon>Sporidiobolaceae</taxon>
        <taxon>Rhodotorula</taxon>
    </lineage>
</organism>
<accession>A0AAV5GKE3</accession>
<dbReference type="Proteomes" id="UP001342314">
    <property type="component" value="Unassembled WGS sequence"/>
</dbReference>
<name>A0AAV5GKE3_9BASI</name>
<sequence length="60" mass="6473">MDAAYKMHSKEATAGASLAQVTSVRPDLEGATVHGQGDEAQLKLRFSVFSMAFLCDKNEI</sequence>
<reference evidence="1 2" key="1">
    <citation type="submission" date="2021-12" db="EMBL/GenBank/DDBJ databases">
        <title>High titer production of polyol ester of fatty acids by Rhodotorula paludigena BS15 towards product separation-free biomass refinery.</title>
        <authorList>
            <person name="Mano J."/>
            <person name="Ono H."/>
            <person name="Tanaka T."/>
            <person name="Naito K."/>
            <person name="Sushida H."/>
            <person name="Ike M."/>
            <person name="Tokuyasu K."/>
            <person name="Kitaoka M."/>
        </authorList>
    </citation>
    <scope>NUCLEOTIDE SEQUENCE [LARGE SCALE GENOMIC DNA]</scope>
    <source>
        <strain evidence="1 2">BS15</strain>
    </source>
</reference>
<protein>
    <submittedName>
        <fullName evidence="1">Uncharacterized protein</fullName>
    </submittedName>
</protein>
<evidence type="ECO:0000313" key="1">
    <source>
        <dbReference type="EMBL" id="GJN89970.1"/>
    </source>
</evidence>
<dbReference type="EMBL" id="BQKY01000006">
    <property type="protein sequence ID" value="GJN89970.1"/>
    <property type="molecule type" value="Genomic_DNA"/>
</dbReference>
<keyword evidence="2" id="KW-1185">Reference proteome</keyword>
<evidence type="ECO:0000313" key="2">
    <source>
        <dbReference type="Proteomes" id="UP001342314"/>
    </source>
</evidence>
<comment type="caution">
    <text evidence="1">The sequence shown here is derived from an EMBL/GenBank/DDBJ whole genome shotgun (WGS) entry which is preliminary data.</text>
</comment>
<proteinExistence type="predicted"/>
<dbReference type="AlphaFoldDB" id="A0AAV5GKE3"/>
<gene>
    <name evidence="1" type="ORF">Rhopal_002959-T1</name>
</gene>